<keyword evidence="3 10" id="KW-0812">Transmembrane</keyword>
<evidence type="ECO:0000256" key="3">
    <source>
        <dbReference type="ARBA" id="ARBA00022692"/>
    </source>
</evidence>
<feature type="domain" description="Transposase IS204/IS1001/IS1096/IS1165 DDE" evidence="12">
    <location>
        <begin position="281"/>
        <end position="385"/>
    </location>
</feature>
<reference evidence="13 14" key="1">
    <citation type="submission" date="2024-05" db="EMBL/GenBank/DDBJ databases">
        <title>Genome Sequence and Characterization of the New Strain Purple Sulfur Bacterium of Genus Thioalkalicoccus.</title>
        <authorList>
            <person name="Bryantseva I.A."/>
            <person name="Kyndt J.A."/>
            <person name="Imhoff J.F."/>
        </authorList>
    </citation>
    <scope>NUCLEOTIDE SEQUENCE [LARGE SCALE GENOMIC DNA]</scope>
    <source>
        <strain evidence="13 14">Um2</strain>
    </source>
</reference>
<dbReference type="PANTHER" id="PTHR11351">
    <property type="entry name" value="ACYL-COA DESATURASE"/>
    <property type="match status" value="1"/>
</dbReference>
<feature type="transmembrane region" description="Helical" evidence="10">
    <location>
        <begin position="161"/>
        <end position="180"/>
    </location>
</feature>
<keyword evidence="14" id="KW-1185">Reference proteome</keyword>
<evidence type="ECO:0000256" key="5">
    <source>
        <dbReference type="ARBA" id="ARBA00022989"/>
    </source>
</evidence>
<dbReference type="EC" id="1.14.19.-" evidence="13"/>
<proteinExistence type="inferred from homology"/>
<comment type="similarity">
    <text evidence="2">Belongs to the fatty acid desaturase type 2 family.</text>
</comment>
<evidence type="ECO:0000256" key="1">
    <source>
        <dbReference type="ARBA" id="ARBA00004141"/>
    </source>
</evidence>
<dbReference type="Proteomes" id="UP001564408">
    <property type="component" value="Unassembled WGS sequence"/>
</dbReference>
<gene>
    <name evidence="13" type="ORF">ABC977_16205</name>
</gene>
<evidence type="ECO:0000256" key="9">
    <source>
        <dbReference type="ARBA" id="ARBA00023136"/>
    </source>
</evidence>
<comment type="subcellular location">
    <subcellularLocation>
        <location evidence="1">Membrane</location>
        <topology evidence="1">Multi-pass membrane protein</topology>
    </subcellularLocation>
</comment>
<accession>A0ABV4BKV7</accession>
<comment type="caution">
    <text evidence="13">The sequence shown here is derived from an EMBL/GenBank/DDBJ whole genome shotgun (WGS) entry which is preliminary data.</text>
</comment>
<dbReference type="GO" id="GO:0016491">
    <property type="term" value="F:oxidoreductase activity"/>
    <property type="evidence" value="ECO:0007669"/>
    <property type="project" value="UniProtKB-KW"/>
</dbReference>
<dbReference type="Pfam" id="PF01610">
    <property type="entry name" value="DDE_Tnp_ISL3"/>
    <property type="match status" value="1"/>
</dbReference>
<keyword evidence="9 10" id="KW-0472">Membrane</keyword>
<protein>
    <submittedName>
        <fullName evidence="13">Fatty acid desaturase</fullName>
        <ecNumber evidence="13">1.14.19.-</ecNumber>
    </submittedName>
</protein>
<evidence type="ECO:0000256" key="2">
    <source>
        <dbReference type="ARBA" id="ARBA00008749"/>
    </source>
</evidence>
<dbReference type="Pfam" id="PF00487">
    <property type="entry name" value="FA_desaturase"/>
    <property type="match status" value="1"/>
</dbReference>
<evidence type="ECO:0000256" key="10">
    <source>
        <dbReference type="SAM" id="Phobius"/>
    </source>
</evidence>
<evidence type="ECO:0000259" key="12">
    <source>
        <dbReference type="Pfam" id="PF01610"/>
    </source>
</evidence>
<sequence>MPLAIIDLPWWGVVLVILGLTHVTIASVTIFLHRHQAHHALDLHPIASHFFRAWLWLTTGTITREWVAIHRKHHAKCETPEDPHSPQVHGIGKVLFDGVDLYRQEASVTATLDQYGRGTPDDWLERHLYARHSRLGIGLMLTIDLILFGPIGLTIWAVQMLWIPLFAAGVINGIGHYWGYRRFAPNDTSRNILPWGILVGGEELHNNHHAYATSAKLSTQWWEFDLGWLYIRLLETLGLARVRRVAPKIHFDPTKQRCDTETLQAVITHRYAVLARFAKSLKRTARNEIRQRRIAAMLGLRESKALRAIQHGLQRGAENLPAPERLVLERVLDASPVLRKLYAMRRDLTDLWRRSAISKDQLVEQLEEWRRHAEASGIEALHGFSQKLPGYGLPSGAVHSSGNPPRSSAGFR</sequence>
<keyword evidence="6 13" id="KW-0560">Oxidoreductase</keyword>
<evidence type="ECO:0000313" key="14">
    <source>
        <dbReference type="Proteomes" id="UP001564408"/>
    </source>
</evidence>
<dbReference type="InterPro" id="IPR015876">
    <property type="entry name" value="Acyl-CoA_DS"/>
</dbReference>
<keyword evidence="5 10" id="KW-1133">Transmembrane helix</keyword>
<dbReference type="PANTHER" id="PTHR11351:SF33">
    <property type="entry name" value="DELTA-9 FATTY ACID DESATURASE, DESA"/>
    <property type="match status" value="1"/>
</dbReference>
<feature type="transmembrane region" description="Helical" evidence="10">
    <location>
        <begin position="12"/>
        <end position="32"/>
    </location>
</feature>
<evidence type="ECO:0000256" key="8">
    <source>
        <dbReference type="ARBA" id="ARBA00023098"/>
    </source>
</evidence>
<dbReference type="EMBL" id="JBDKXB010000034">
    <property type="protein sequence ID" value="MEY6433948.1"/>
    <property type="molecule type" value="Genomic_DNA"/>
</dbReference>
<name>A0ABV4BKV7_9GAMM</name>
<dbReference type="InterPro" id="IPR002560">
    <property type="entry name" value="Transposase_DDE"/>
</dbReference>
<keyword evidence="4" id="KW-0276">Fatty acid metabolism</keyword>
<evidence type="ECO:0000313" key="13">
    <source>
        <dbReference type="EMBL" id="MEY6433948.1"/>
    </source>
</evidence>
<keyword evidence="8" id="KW-0443">Lipid metabolism</keyword>
<keyword evidence="7" id="KW-0408">Iron</keyword>
<evidence type="ECO:0000256" key="7">
    <source>
        <dbReference type="ARBA" id="ARBA00023004"/>
    </source>
</evidence>
<evidence type="ECO:0000259" key="11">
    <source>
        <dbReference type="Pfam" id="PF00487"/>
    </source>
</evidence>
<dbReference type="InterPro" id="IPR005804">
    <property type="entry name" value="FA_desaturase_dom"/>
</dbReference>
<organism evidence="13 14">
    <name type="scientific">Thioalkalicoccus limnaeus</name>
    <dbReference type="NCBI Taxonomy" id="120681"/>
    <lineage>
        <taxon>Bacteria</taxon>
        <taxon>Pseudomonadati</taxon>
        <taxon>Pseudomonadota</taxon>
        <taxon>Gammaproteobacteria</taxon>
        <taxon>Chromatiales</taxon>
        <taxon>Chromatiaceae</taxon>
        <taxon>Thioalkalicoccus</taxon>
    </lineage>
</organism>
<feature type="domain" description="Fatty acid desaturase" evidence="11">
    <location>
        <begin position="10"/>
        <end position="223"/>
    </location>
</feature>
<feature type="transmembrane region" description="Helical" evidence="10">
    <location>
        <begin position="135"/>
        <end position="155"/>
    </location>
</feature>
<evidence type="ECO:0000256" key="6">
    <source>
        <dbReference type="ARBA" id="ARBA00023002"/>
    </source>
</evidence>
<dbReference type="CDD" id="cd03505">
    <property type="entry name" value="Delta9-FADS-like"/>
    <property type="match status" value="1"/>
</dbReference>
<evidence type="ECO:0000256" key="4">
    <source>
        <dbReference type="ARBA" id="ARBA00022832"/>
    </source>
</evidence>
<dbReference type="RefSeq" id="WP_369668334.1">
    <property type="nucleotide sequence ID" value="NZ_JBDKXB010000034.1"/>
</dbReference>